<proteinExistence type="predicted"/>
<evidence type="ECO:0000259" key="1">
    <source>
        <dbReference type="Pfam" id="PF20183"/>
    </source>
</evidence>
<dbReference type="Proteomes" id="UP000711996">
    <property type="component" value="Unassembled WGS sequence"/>
</dbReference>
<protein>
    <recommendedName>
        <fullName evidence="1">DUF6546 domain-containing protein</fullName>
    </recommendedName>
</protein>
<dbReference type="Pfam" id="PF20183">
    <property type="entry name" value="DUF6546"/>
    <property type="match status" value="1"/>
</dbReference>
<keyword evidence="3" id="KW-1185">Reference proteome</keyword>
<reference evidence="2" key="1">
    <citation type="submission" date="2019-06" db="EMBL/GenBank/DDBJ databases">
        <authorList>
            <person name="Gan P."/>
            <person name="Shirasu K."/>
        </authorList>
    </citation>
    <scope>NUCLEOTIDE SEQUENCE [LARGE SCALE GENOMIC DNA]</scope>
    <source>
        <strain evidence="2">CAD2</strain>
    </source>
</reference>
<dbReference type="InterPro" id="IPR046676">
    <property type="entry name" value="DUF6546"/>
</dbReference>
<gene>
    <name evidence="2" type="ORF">CGCSCA2_v003538</name>
</gene>
<evidence type="ECO:0000313" key="2">
    <source>
        <dbReference type="EMBL" id="KAF4862458.1"/>
    </source>
</evidence>
<name>A0A9P5EZ57_COLSI</name>
<feature type="domain" description="DUF6546" evidence="1">
    <location>
        <begin position="272"/>
        <end position="445"/>
    </location>
</feature>
<sequence>MARRKSHSARHQYQWGFKTLPYELRHHILEDLRKQADPKQRFSTWAHVSREWQHFFEPDTFERLSLQIPGPDIRQLKYVVVNGRQKLVRKISLHVHLACYSRREENKFEDEFTKKANTKVFSDAILNLFTVLSGWKQDTSGQGLTFELSASSPSYYPHRECARYRIAFQDTASKQRLLGALLDIRFNSPLSSIPSVTIITSFSMNQRSHRKMSASAMAVLLASMPCLRDVNYQPVWVWSSFAYRDRERERECYARNLAISSLFRSVYISPSIQELSLWEAQYDDCPVYQRRLPESLVSVAVLASYRLRNFVISNVIDAAQFFKCHESMAQGLSRSLDHAHWPNLMYLCLTTEGGKDNLDVLLVRAARAARQMPKLRIMEVWCPKVDYQGPMSFFFRYDVRRTDTRLTVSASCRISLSERTVTDWQRASDLHSQHKLDHRVKFINVRRMEGCWLLYKRLRLYKLLRDWGPGSEH</sequence>
<accession>A0A9P5EZ57</accession>
<dbReference type="OrthoDB" id="190201at2759"/>
<organism evidence="2 3">
    <name type="scientific">Colletotrichum siamense</name>
    <name type="common">Anthracnose fungus</name>
    <dbReference type="NCBI Taxonomy" id="690259"/>
    <lineage>
        <taxon>Eukaryota</taxon>
        <taxon>Fungi</taxon>
        <taxon>Dikarya</taxon>
        <taxon>Ascomycota</taxon>
        <taxon>Pezizomycotina</taxon>
        <taxon>Sordariomycetes</taxon>
        <taxon>Hypocreomycetidae</taxon>
        <taxon>Glomerellales</taxon>
        <taxon>Glomerellaceae</taxon>
        <taxon>Colletotrichum</taxon>
        <taxon>Colletotrichum gloeosporioides species complex</taxon>
    </lineage>
</organism>
<comment type="caution">
    <text evidence="2">The sequence shown here is derived from an EMBL/GenBank/DDBJ whole genome shotgun (WGS) entry which is preliminary data.</text>
</comment>
<evidence type="ECO:0000313" key="3">
    <source>
        <dbReference type="Proteomes" id="UP000711996"/>
    </source>
</evidence>
<dbReference type="EMBL" id="QPMT01000008">
    <property type="protein sequence ID" value="KAF4862458.1"/>
    <property type="molecule type" value="Genomic_DNA"/>
</dbReference>
<dbReference type="AlphaFoldDB" id="A0A9P5EZ57"/>